<comment type="subcellular location">
    <subcellularLocation>
        <location evidence="2">Cell inner membrane</location>
    </subcellularLocation>
</comment>
<dbReference type="PANTHER" id="PTHR45138">
    <property type="entry name" value="REGULATORY COMPONENTS OF SENSORY TRANSDUCTION SYSTEM"/>
    <property type="match status" value="1"/>
</dbReference>
<dbReference type="Proteomes" id="UP000185766">
    <property type="component" value="Unassembled WGS sequence"/>
</dbReference>
<dbReference type="AlphaFoldDB" id="A0A1H7I058"/>
<evidence type="ECO:0000259" key="6">
    <source>
        <dbReference type="PROSITE" id="PS50887"/>
    </source>
</evidence>
<dbReference type="InterPro" id="IPR000160">
    <property type="entry name" value="GGDEF_dom"/>
</dbReference>
<evidence type="ECO:0000313" key="7">
    <source>
        <dbReference type="EMBL" id="SEK55257.1"/>
    </source>
</evidence>
<proteinExistence type="predicted"/>
<dbReference type="PROSITE" id="PS50887">
    <property type="entry name" value="GGDEF"/>
    <property type="match status" value="1"/>
</dbReference>
<feature type="transmembrane region" description="Helical" evidence="5">
    <location>
        <begin position="267"/>
        <end position="288"/>
    </location>
</feature>
<dbReference type="SUPFAM" id="SSF55073">
    <property type="entry name" value="Nucleotide cyclase"/>
    <property type="match status" value="1"/>
</dbReference>
<dbReference type="SMART" id="SM00267">
    <property type="entry name" value="GGDEF"/>
    <property type="match status" value="1"/>
</dbReference>
<protein>
    <recommendedName>
        <fullName evidence="3">diguanylate cyclase</fullName>
        <ecNumber evidence="3">2.7.7.65</ecNumber>
    </recommendedName>
</protein>
<evidence type="ECO:0000256" key="5">
    <source>
        <dbReference type="SAM" id="Phobius"/>
    </source>
</evidence>
<dbReference type="NCBIfam" id="TIGR00254">
    <property type="entry name" value="GGDEF"/>
    <property type="match status" value="1"/>
</dbReference>
<sequence>MLSLISAPYGFGAVELTEPSYDYLGQELSYFFEPEGPPLSLSEAMAARHSGQFQSHHSRVLHLGSAPKPHWVYLPLHNADDKALRRTLEIGPAWIDQMNVYLLHGQQVLQAFYAGDAKPRQQRPVPNQGYLFVLDVPPGNSGLYVRFENIGSHPLVVRLLEETQQRTVAKWISFIDGAQLGYLLALIAFNLMLYSGLRDPNTLNYSVFLFIYVLLYLLSSSYINEWFWPDSNHFGILMLLVAVAWSSLHFARHFLDIPALYPRLNSLLKWGANAFMALSVLLSLSGFYVAGMRLTFIALIIYPVVMVVLGGLCLSRGLLAARYFLAASAFGLLGTATTNLALWNVLPFNTLTFNAMKIGVLLEATLLALALAYQMRQHQVARLQAEHMARTDPLTGLFNRRAFFDVSDSLWSTAMRNHRPLSVILLDIDHFKQINDQHGHATGDLVLIALSKLLQQTARHGDICVRWGGEEFLLLLPETHDVQAAHLAERLREQVERLKPAGLSITVSLGVAERGNHYSLDSLINDADQRLYSAKDAGRNQVCHQACVTCSDELGQAL</sequence>
<dbReference type="InterPro" id="IPR011623">
    <property type="entry name" value="7TMR_DISM_rcpt_extracell_dom1"/>
</dbReference>
<dbReference type="Gene3D" id="3.30.70.270">
    <property type="match status" value="1"/>
</dbReference>
<evidence type="ECO:0000313" key="8">
    <source>
        <dbReference type="Proteomes" id="UP000185766"/>
    </source>
</evidence>
<accession>A0A1H7I058</accession>
<feature type="transmembrane region" description="Helical" evidence="5">
    <location>
        <begin position="355"/>
        <end position="373"/>
    </location>
</feature>
<dbReference type="InterPro" id="IPR043128">
    <property type="entry name" value="Rev_trsase/Diguanyl_cyclase"/>
</dbReference>
<feature type="transmembrane region" description="Helical" evidence="5">
    <location>
        <begin position="171"/>
        <end position="193"/>
    </location>
</feature>
<dbReference type="FunFam" id="3.30.70.270:FF:000001">
    <property type="entry name" value="Diguanylate cyclase domain protein"/>
    <property type="match status" value="1"/>
</dbReference>
<dbReference type="GO" id="GO:0005886">
    <property type="term" value="C:plasma membrane"/>
    <property type="evidence" value="ECO:0007669"/>
    <property type="project" value="UniProtKB-SubCell"/>
</dbReference>
<dbReference type="Pfam" id="PF00990">
    <property type="entry name" value="GGDEF"/>
    <property type="match status" value="1"/>
</dbReference>
<name>A0A1H7I058_9GAMM</name>
<feature type="transmembrane region" description="Helical" evidence="5">
    <location>
        <begin position="205"/>
        <end position="223"/>
    </location>
</feature>
<dbReference type="InterPro" id="IPR029787">
    <property type="entry name" value="Nucleotide_cyclase"/>
</dbReference>
<dbReference type="EC" id="2.7.7.65" evidence="3"/>
<keyword evidence="8" id="KW-1185">Reference proteome</keyword>
<feature type="domain" description="GGDEF" evidence="6">
    <location>
        <begin position="419"/>
        <end position="547"/>
    </location>
</feature>
<dbReference type="CDD" id="cd01949">
    <property type="entry name" value="GGDEF"/>
    <property type="match status" value="1"/>
</dbReference>
<feature type="transmembrane region" description="Helical" evidence="5">
    <location>
        <begin position="235"/>
        <end position="255"/>
    </location>
</feature>
<reference evidence="7 8" key="1">
    <citation type="submission" date="2016-10" db="EMBL/GenBank/DDBJ databases">
        <authorList>
            <person name="de Groot N.N."/>
        </authorList>
    </citation>
    <scope>NUCLEOTIDE SEQUENCE [LARGE SCALE GENOMIC DNA]</scope>
    <source>
        <strain evidence="7 8">JCM 19513</strain>
    </source>
</reference>
<evidence type="ECO:0000256" key="4">
    <source>
        <dbReference type="ARBA" id="ARBA00034247"/>
    </source>
</evidence>
<dbReference type="InterPro" id="IPR011622">
    <property type="entry name" value="7TMR_DISM_rcpt_extracell_dom2"/>
</dbReference>
<dbReference type="GO" id="GO:0052621">
    <property type="term" value="F:diguanylate cyclase activity"/>
    <property type="evidence" value="ECO:0007669"/>
    <property type="project" value="UniProtKB-EC"/>
</dbReference>
<feature type="transmembrane region" description="Helical" evidence="5">
    <location>
        <begin position="323"/>
        <end position="343"/>
    </location>
</feature>
<keyword evidence="5" id="KW-0472">Membrane</keyword>
<evidence type="ECO:0000256" key="1">
    <source>
        <dbReference type="ARBA" id="ARBA00001946"/>
    </source>
</evidence>
<dbReference type="InterPro" id="IPR050469">
    <property type="entry name" value="Diguanylate_Cyclase"/>
</dbReference>
<keyword evidence="5" id="KW-1133">Transmembrane helix</keyword>
<dbReference type="Pfam" id="PF07696">
    <property type="entry name" value="7TMR-DISMED2"/>
    <property type="match status" value="1"/>
</dbReference>
<dbReference type="Gene3D" id="2.60.40.2380">
    <property type="match status" value="1"/>
</dbReference>
<evidence type="ECO:0000256" key="3">
    <source>
        <dbReference type="ARBA" id="ARBA00012528"/>
    </source>
</evidence>
<dbReference type="EMBL" id="FOAS01000003">
    <property type="protein sequence ID" value="SEK55257.1"/>
    <property type="molecule type" value="Genomic_DNA"/>
</dbReference>
<gene>
    <name evidence="7" type="ORF">SAMN05216214_103133</name>
</gene>
<dbReference type="STRING" id="1429083.GCA_001885685_01710"/>
<comment type="catalytic activity">
    <reaction evidence="4">
        <text>2 GTP = 3',3'-c-di-GMP + 2 diphosphate</text>
        <dbReference type="Rhea" id="RHEA:24898"/>
        <dbReference type="ChEBI" id="CHEBI:33019"/>
        <dbReference type="ChEBI" id="CHEBI:37565"/>
        <dbReference type="ChEBI" id="CHEBI:58805"/>
        <dbReference type="EC" id="2.7.7.65"/>
    </reaction>
</comment>
<evidence type="ECO:0000256" key="2">
    <source>
        <dbReference type="ARBA" id="ARBA00004533"/>
    </source>
</evidence>
<dbReference type="Pfam" id="PF07695">
    <property type="entry name" value="7TMR-DISM_7TM"/>
    <property type="match status" value="1"/>
</dbReference>
<keyword evidence="5" id="KW-0812">Transmembrane</keyword>
<dbReference type="PANTHER" id="PTHR45138:SF9">
    <property type="entry name" value="DIGUANYLATE CYCLASE DGCM-RELATED"/>
    <property type="match status" value="1"/>
</dbReference>
<feature type="transmembrane region" description="Helical" evidence="5">
    <location>
        <begin position="294"/>
        <end position="314"/>
    </location>
</feature>
<comment type="cofactor">
    <cofactor evidence="1">
        <name>Mg(2+)</name>
        <dbReference type="ChEBI" id="CHEBI:18420"/>
    </cofactor>
</comment>
<organism evidence="7 8">
    <name type="scientific">Atopomonas hussainii</name>
    <dbReference type="NCBI Taxonomy" id="1429083"/>
    <lineage>
        <taxon>Bacteria</taxon>
        <taxon>Pseudomonadati</taxon>
        <taxon>Pseudomonadota</taxon>
        <taxon>Gammaproteobacteria</taxon>
        <taxon>Pseudomonadales</taxon>
        <taxon>Pseudomonadaceae</taxon>
        <taxon>Atopomonas</taxon>
    </lineage>
</organism>